<dbReference type="InterPro" id="IPR014795">
    <property type="entry name" value="TacA_1-like"/>
</dbReference>
<reference evidence="3 4" key="1">
    <citation type="submission" date="2020-04" db="EMBL/GenBank/DDBJ databases">
        <authorList>
            <person name="De Canck E."/>
        </authorList>
    </citation>
    <scope>NUCLEOTIDE SEQUENCE [LARGE SCALE GENOMIC DNA]</scope>
    <source>
        <strain evidence="3 4">LMG 9964</strain>
    </source>
</reference>
<dbReference type="PANTHER" id="PTHR35401:SF2">
    <property type="entry name" value="ABC-TYPE TRANSPORT SYSTEM"/>
    <property type="match status" value="1"/>
</dbReference>
<dbReference type="Pfam" id="PF08681">
    <property type="entry name" value="TacA1"/>
    <property type="match status" value="1"/>
</dbReference>
<comment type="similarity">
    <text evidence="2">Belongs to the TacA antitoxin family.</text>
</comment>
<name>A0A6J5KC75_9BURK</name>
<evidence type="ECO:0000256" key="2">
    <source>
        <dbReference type="ARBA" id="ARBA00049988"/>
    </source>
</evidence>
<dbReference type="GO" id="GO:0006355">
    <property type="term" value="P:regulation of DNA-templated transcription"/>
    <property type="evidence" value="ECO:0007669"/>
    <property type="project" value="InterPro"/>
</dbReference>
<dbReference type="NCBIfam" id="NF041551">
    <property type="entry name" value="YlcI_YnfO_N"/>
    <property type="match status" value="1"/>
</dbReference>
<dbReference type="PANTHER" id="PTHR35401">
    <property type="entry name" value="COPG FAMILY HELIX-TURN-HELIX PROTEIN-RELATED-RELATED"/>
    <property type="match status" value="1"/>
</dbReference>
<dbReference type="AlphaFoldDB" id="A0A6J5KC75"/>
<keyword evidence="1" id="KW-1277">Toxin-antitoxin system</keyword>
<evidence type="ECO:0000313" key="3">
    <source>
        <dbReference type="EMBL" id="CAB4051829.1"/>
    </source>
</evidence>
<organism evidence="3 4">
    <name type="scientific">Paraburkholderia phenoliruptrix</name>
    <dbReference type="NCBI Taxonomy" id="252970"/>
    <lineage>
        <taxon>Bacteria</taxon>
        <taxon>Pseudomonadati</taxon>
        <taxon>Pseudomonadota</taxon>
        <taxon>Betaproteobacteria</taxon>
        <taxon>Burkholderiales</taxon>
        <taxon>Burkholderiaceae</taxon>
        <taxon>Paraburkholderia</taxon>
    </lineage>
</organism>
<dbReference type="Proteomes" id="UP000494102">
    <property type="component" value="Unassembled WGS sequence"/>
</dbReference>
<protein>
    <recommendedName>
        <fullName evidence="5">DUF1778 domain-containing protein</fullName>
    </recommendedName>
</protein>
<dbReference type="SUPFAM" id="SSF47598">
    <property type="entry name" value="Ribbon-helix-helix"/>
    <property type="match status" value="1"/>
</dbReference>
<dbReference type="EMBL" id="CADILN010000010">
    <property type="protein sequence ID" value="CAB4051829.1"/>
    <property type="molecule type" value="Genomic_DNA"/>
</dbReference>
<dbReference type="Gene3D" id="1.20.5.780">
    <property type="entry name" value="Single helix bin"/>
    <property type="match status" value="1"/>
</dbReference>
<gene>
    <name evidence="3" type="ORF">LMG9964_05508</name>
</gene>
<evidence type="ECO:0000313" key="4">
    <source>
        <dbReference type="Proteomes" id="UP000494102"/>
    </source>
</evidence>
<dbReference type="InterPro" id="IPR010985">
    <property type="entry name" value="Ribbon_hlx_hlx"/>
</dbReference>
<accession>A0A6J5KC75</accession>
<evidence type="ECO:0008006" key="5">
    <source>
        <dbReference type="Google" id="ProtNLM"/>
    </source>
</evidence>
<dbReference type="GeneID" id="27801691"/>
<evidence type="ECO:0000256" key="1">
    <source>
        <dbReference type="ARBA" id="ARBA00022649"/>
    </source>
</evidence>
<sequence length="94" mass="10459">MATTTARLEARISPETRELLRRAAELQGRSLSDFVVSAAQDAALRVIFERELLQLALDDQQRFAESLLAPAEPADALRHAFARRRTLINTDSPA</sequence>
<proteinExistence type="inferred from homology"/>
<dbReference type="RefSeq" id="WP_015004608.1">
    <property type="nucleotide sequence ID" value="NZ_CADILN010000010.1"/>
</dbReference>